<dbReference type="Proteomes" id="UP000024635">
    <property type="component" value="Unassembled WGS sequence"/>
</dbReference>
<evidence type="ECO:0000313" key="1">
    <source>
        <dbReference type="EMBL" id="EYC43074.1"/>
    </source>
</evidence>
<accession>A0A016WTG2</accession>
<dbReference type="EMBL" id="JARK01000105">
    <property type="protein sequence ID" value="EYC43074.1"/>
    <property type="molecule type" value="Genomic_DNA"/>
</dbReference>
<name>A0A016WTG2_9BILA</name>
<organism evidence="1 2">
    <name type="scientific">Ancylostoma ceylanicum</name>
    <dbReference type="NCBI Taxonomy" id="53326"/>
    <lineage>
        <taxon>Eukaryota</taxon>
        <taxon>Metazoa</taxon>
        <taxon>Ecdysozoa</taxon>
        <taxon>Nematoda</taxon>
        <taxon>Chromadorea</taxon>
        <taxon>Rhabditida</taxon>
        <taxon>Rhabditina</taxon>
        <taxon>Rhabditomorpha</taxon>
        <taxon>Strongyloidea</taxon>
        <taxon>Ancylostomatidae</taxon>
        <taxon>Ancylostomatinae</taxon>
        <taxon>Ancylostoma</taxon>
    </lineage>
</organism>
<gene>
    <name evidence="1" type="primary">Acey_s0505.g2673</name>
    <name evidence="1" type="ORF">Y032_0505g2673</name>
</gene>
<protein>
    <submittedName>
        <fullName evidence="1">Uncharacterized protein</fullName>
    </submittedName>
</protein>
<comment type="caution">
    <text evidence="1">The sequence shown here is derived from an EMBL/GenBank/DDBJ whole genome shotgun (WGS) entry which is preliminary data.</text>
</comment>
<sequence>MHILNQFIARNRIRKILPAKRSSSLVALTNRVWKAAVPGLFSVGTGYKKSNVDQQDLRGVVRSSCGGSGRLPSADLEELQYIPYSSSTRAAEIACVQLSNQYFCVEATTLDEFAAG</sequence>
<dbReference type="AlphaFoldDB" id="A0A016WTG2"/>
<reference evidence="2" key="1">
    <citation type="journal article" date="2015" name="Nat. Genet.">
        <title>The genome and transcriptome of the zoonotic hookworm Ancylostoma ceylanicum identify infection-specific gene families.</title>
        <authorList>
            <person name="Schwarz E.M."/>
            <person name="Hu Y."/>
            <person name="Antoshechkin I."/>
            <person name="Miller M.M."/>
            <person name="Sternberg P.W."/>
            <person name="Aroian R.V."/>
        </authorList>
    </citation>
    <scope>NUCLEOTIDE SEQUENCE</scope>
    <source>
        <strain evidence="2">HY135</strain>
    </source>
</reference>
<keyword evidence="2" id="KW-1185">Reference proteome</keyword>
<proteinExistence type="predicted"/>
<evidence type="ECO:0000313" key="2">
    <source>
        <dbReference type="Proteomes" id="UP000024635"/>
    </source>
</evidence>